<feature type="signal peptide" evidence="7">
    <location>
        <begin position="1"/>
        <end position="24"/>
    </location>
</feature>
<proteinExistence type="predicted"/>
<feature type="chain" id="PRO_5026134285" description="Evasin" evidence="7">
    <location>
        <begin position="25"/>
        <end position="133"/>
    </location>
</feature>
<evidence type="ECO:0000256" key="2">
    <source>
        <dbReference type="ARBA" id="ARBA00022525"/>
    </source>
</evidence>
<accession>A0A6G5A458</accession>
<dbReference type="OMA" id="ACWANAV"/>
<evidence type="ECO:0000256" key="7">
    <source>
        <dbReference type="SAM" id="SignalP"/>
    </source>
</evidence>
<keyword evidence="3 6" id="KW-0732">Signal</keyword>
<keyword evidence="4 6" id="KW-1015">Disulfide bond</keyword>
<evidence type="ECO:0000313" key="8">
    <source>
        <dbReference type="EMBL" id="NIE45782.1"/>
    </source>
</evidence>
<comment type="function">
    <text evidence="6">Salivary chemokine-binding protein which binds to host chemokines.</text>
</comment>
<dbReference type="VEuPathDB" id="VectorBase:LOC119159963"/>
<dbReference type="GO" id="GO:0019957">
    <property type="term" value="F:C-C chemokine binding"/>
    <property type="evidence" value="ECO:0007669"/>
    <property type="project" value="InterPro"/>
</dbReference>
<sequence>MVFKAFITVLAAVYVIQMVCKAHGNSEEDMMETTTEFEYEAGACPFQVLKISNNKSLIINCTNECGYGLSDGEPCVNATNPPLNFTVRGDYNCTVGSCRNGTCPSNGTVEFCWANKTNSEKRPSARSYSVQLY</sequence>
<protein>
    <recommendedName>
        <fullName evidence="6">Evasin</fullName>
    </recommendedName>
</protein>
<dbReference type="InterPro" id="IPR045797">
    <property type="entry name" value="EVA_Class_A"/>
</dbReference>
<name>A0A6G5A458_RHIMP</name>
<dbReference type="Pfam" id="PF19429">
    <property type="entry name" value="EVA_Class_A"/>
    <property type="match status" value="1"/>
</dbReference>
<dbReference type="EMBL" id="GIKN01003509">
    <property type="protein sequence ID" value="NIE45782.1"/>
    <property type="molecule type" value="Transcribed_RNA"/>
</dbReference>
<evidence type="ECO:0000256" key="5">
    <source>
        <dbReference type="ARBA" id="ARBA00023180"/>
    </source>
</evidence>
<evidence type="ECO:0000256" key="6">
    <source>
        <dbReference type="RuleBase" id="RU369006"/>
    </source>
</evidence>
<keyword evidence="5 6" id="KW-0325">Glycoprotein</keyword>
<comment type="subcellular location">
    <subcellularLocation>
        <location evidence="1 6">Secreted</location>
    </subcellularLocation>
</comment>
<dbReference type="RefSeq" id="XP_037268643.1">
    <property type="nucleotide sequence ID" value="XM_037412746.1"/>
</dbReference>
<dbReference type="GO" id="GO:0005576">
    <property type="term" value="C:extracellular region"/>
    <property type="evidence" value="ECO:0007669"/>
    <property type="project" value="UniProtKB-SubCell"/>
</dbReference>
<dbReference type="KEGG" id="rmp:119159963"/>
<reference evidence="8" key="1">
    <citation type="submission" date="2020-03" db="EMBL/GenBank/DDBJ databases">
        <title>A transcriptome and proteome of the tick Rhipicephalus microplus shaped by the genetic composition of its hosts and developmental stage.</title>
        <authorList>
            <person name="Garcia G.R."/>
            <person name="Ribeiro J.M.C."/>
            <person name="Maruyama S.R."/>
            <person name="Gardinasse L.G."/>
            <person name="Nelson K."/>
            <person name="Ferreira B.R."/>
            <person name="Andrade T.G."/>
            <person name="Santos I.K.F.M."/>
        </authorList>
    </citation>
    <scope>NUCLEOTIDE SEQUENCE</scope>
    <source>
        <strain evidence="8">NSGR</strain>
        <tissue evidence="8">Salivary glands</tissue>
    </source>
</reference>
<keyword evidence="2 6" id="KW-0964">Secreted</keyword>
<evidence type="ECO:0000256" key="4">
    <source>
        <dbReference type="ARBA" id="ARBA00023157"/>
    </source>
</evidence>
<dbReference type="AlphaFoldDB" id="A0A6G5A458"/>
<evidence type="ECO:0000256" key="1">
    <source>
        <dbReference type="ARBA" id="ARBA00004613"/>
    </source>
</evidence>
<dbReference type="Gene3D" id="2.30.130.100">
    <property type="match status" value="1"/>
</dbReference>
<organism evidence="8">
    <name type="scientific">Rhipicephalus microplus</name>
    <name type="common">Cattle tick</name>
    <name type="synonym">Boophilus microplus</name>
    <dbReference type="NCBI Taxonomy" id="6941"/>
    <lineage>
        <taxon>Eukaryota</taxon>
        <taxon>Metazoa</taxon>
        <taxon>Ecdysozoa</taxon>
        <taxon>Arthropoda</taxon>
        <taxon>Chelicerata</taxon>
        <taxon>Arachnida</taxon>
        <taxon>Acari</taxon>
        <taxon>Parasitiformes</taxon>
        <taxon>Ixodida</taxon>
        <taxon>Ixodoidea</taxon>
        <taxon>Ixodidae</taxon>
        <taxon>Rhipicephalinae</taxon>
        <taxon>Rhipicephalus</taxon>
        <taxon>Boophilus</taxon>
    </lineage>
</organism>
<dbReference type="OrthoDB" id="10436089at2759"/>
<evidence type="ECO:0000256" key="3">
    <source>
        <dbReference type="ARBA" id="ARBA00022729"/>
    </source>
</evidence>